<proteinExistence type="predicted"/>
<keyword evidence="2" id="KW-1185">Reference proteome</keyword>
<dbReference type="EMBL" id="CP094528">
    <property type="protein sequence ID" value="UOE44256.1"/>
    <property type="molecule type" value="Genomic_DNA"/>
</dbReference>
<organism evidence="1 2">
    <name type="scientific">Agromyces larvae</name>
    <dbReference type="NCBI Taxonomy" id="2929802"/>
    <lineage>
        <taxon>Bacteria</taxon>
        <taxon>Bacillati</taxon>
        <taxon>Actinomycetota</taxon>
        <taxon>Actinomycetes</taxon>
        <taxon>Micrococcales</taxon>
        <taxon>Microbacteriaceae</taxon>
        <taxon>Agromyces</taxon>
    </lineage>
</organism>
<dbReference type="RefSeq" id="WP_243555912.1">
    <property type="nucleotide sequence ID" value="NZ_CP094528.1"/>
</dbReference>
<accession>A0ABY4BYE2</accession>
<reference evidence="1 2" key="1">
    <citation type="submission" date="2022-03" db="EMBL/GenBank/DDBJ databases">
        <title>Mucilaginibacter sp. isolated from the gut of Protaetia brevitarsis seulensis larvae.</title>
        <authorList>
            <person name="Won M."/>
            <person name="Kim S.-J."/>
            <person name="Kwon S.-W."/>
        </authorList>
    </citation>
    <scope>NUCLEOTIDE SEQUENCE [LARGE SCALE GENOMIC DNA]</scope>
    <source>
        <strain evidence="1 2">CFWR-12</strain>
    </source>
</reference>
<sequence length="54" mass="5445">MSPRSSIQVRVRPVPVVAWAAVWCAAAAVVGGLWSATAQPAATDVPAGVSSADR</sequence>
<dbReference type="Proteomes" id="UP000832097">
    <property type="component" value="Chromosome"/>
</dbReference>
<evidence type="ECO:0000313" key="2">
    <source>
        <dbReference type="Proteomes" id="UP000832097"/>
    </source>
</evidence>
<evidence type="ECO:0000313" key="1">
    <source>
        <dbReference type="EMBL" id="UOE44256.1"/>
    </source>
</evidence>
<gene>
    <name evidence="1" type="ORF">MTO99_00185</name>
</gene>
<protein>
    <submittedName>
        <fullName evidence="1">Uncharacterized protein</fullName>
    </submittedName>
</protein>
<name>A0ABY4BYE2_9MICO</name>